<protein>
    <submittedName>
        <fullName evidence="2">Uncharacterized protein</fullName>
    </submittedName>
</protein>
<comment type="caution">
    <text evidence="2">The sequence shown here is derived from an EMBL/GenBank/DDBJ whole genome shotgun (WGS) entry which is preliminary data.</text>
</comment>
<dbReference type="EMBL" id="RXGB01011677">
    <property type="protein sequence ID" value="TMW83485.1"/>
    <property type="molecule type" value="Genomic_DNA"/>
</dbReference>
<gene>
    <name evidence="2" type="ORF">EJD97_001576</name>
</gene>
<evidence type="ECO:0000313" key="2">
    <source>
        <dbReference type="EMBL" id="TMW83485.1"/>
    </source>
</evidence>
<reference evidence="2" key="1">
    <citation type="submission" date="2019-05" db="EMBL/GenBank/DDBJ databases">
        <title>The de novo reference genome and transcriptome assemblies of the wild tomato species Solanum chilense.</title>
        <authorList>
            <person name="Stam R."/>
            <person name="Nosenko T."/>
            <person name="Hoerger A.C."/>
            <person name="Stephan W."/>
            <person name="Seidel M.A."/>
            <person name="Kuhn J.M.M."/>
            <person name="Haberer G."/>
            <person name="Tellier A."/>
        </authorList>
    </citation>
    <scope>NUCLEOTIDE SEQUENCE</scope>
    <source>
        <tissue evidence="2">Mature leaves</tissue>
    </source>
</reference>
<feature type="non-terminal residue" evidence="2">
    <location>
        <position position="1"/>
    </location>
</feature>
<proteinExistence type="predicted"/>
<evidence type="ECO:0000256" key="1">
    <source>
        <dbReference type="SAM" id="MobiDB-lite"/>
    </source>
</evidence>
<feature type="region of interest" description="Disordered" evidence="1">
    <location>
        <begin position="1"/>
        <end position="21"/>
    </location>
</feature>
<sequence>AQSANDQQAGGSGSPKPTTSVIWTPSVVFSASTALSAVSPSISTVLELDTPSAKSDAPPLQQARLSSQPPYHDAPSSVLELHPPLDPYASWHALEGEVVESLKWKIELPSLYLQQALQKGPQTQAP</sequence>
<dbReference type="AlphaFoldDB" id="A0A6N2AMF9"/>
<accession>A0A6N2AMF9</accession>
<feature type="region of interest" description="Disordered" evidence="1">
    <location>
        <begin position="49"/>
        <end position="76"/>
    </location>
</feature>
<organism evidence="2">
    <name type="scientific">Solanum chilense</name>
    <name type="common">Tomato</name>
    <name type="synonym">Lycopersicon chilense</name>
    <dbReference type="NCBI Taxonomy" id="4083"/>
    <lineage>
        <taxon>Eukaryota</taxon>
        <taxon>Viridiplantae</taxon>
        <taxon>Streptophyta</taxon>
        <taxon>Embryophyta</taxon>
        <taxon>Tracheophyta</taxon>
        <taxon>Spermatophyta</taxon>
        <taxon>Magnoliopsida</taxon>
        <taxon>eudicotyledons</taxon>
        <taxon>Gunneridae</taxon>
        <taxon>Pentapetalae</taxon>
        <taxon>asterids</taxon>
        <taxon>lamiids</taxon>
        <taxon>Solanales</taxon>
        <taxon>Solanaceae</taxon>
        <taxon>Solanoideae</taxon>
        <taxon>Solaneae</taxon>
        <taxon>Solanum</taxon>
        <taxon>Solanum subgen. Lycopersicon</taxon>
    </lineage>
</organism>
<name>A0A6N2AMF9_SOLCI</name>